<dbReference type="InterPro" id="IPR001828">
    <property type="entry name" value="ANF_lig-bd_rcpt"/>
</dbReference>
<dbReference type="AlphaFoldDB" id="V8N4H9"/>
<organism evidence="6 7">
    <name type="scientific">Ophiophagus hannah</name>
    <name type="common">King cobra</name>
    <name type="synonym">Naja hannah</name>
    <dbReference type="NCBI Taxonomy" id="8665"/>
    <lineage>
        <taxon>Eukaryota</taxon>
        <taxon>Metazoa</taxon>
        <taxon>Chordata</taxon>
        <taxon>Craniata</taxon>
        <taxon>Vertebrata</taxon>
        <taxon>Euteleostomi</taxon>
        <taxon>Lepidosauria</taxon>
        <taxon>Squamata</taxon>
        <taxon>Bifurcata</taxon>
        <taxon>Unidentata</taxon>
        <taxon>Episquamata</taxon>
        <taxon>Toxicofera</taxon>
        <taxon>Serpentes</taxon>
        <taxon>Colubroidea</taxon>
        <taxon>Elapidae</taxon>
        <taxon>Elapinae</taxon>
        <taxon>Ophiophagus</taxon>
    </lineage>
</organism>
<evidence type="ECO:0000313" key="6">
    <source>
        <dbReference type="EMBL" id="ETE57020.1"/>
    </source>
</evidence>
<feature type="non-terminal residue" evidence="6">
    <location>
        <position position="1"/>
    </location>
</feature>
<keyword evidence="4" id="KW-0472">Membrane</keyword>
<dbReference type="SUPFAM" id="SSF53822">
    <property type="entry name" value="Periplasmic binding protein-like I"/>
    <property type="match status" value="1"/>
</dbReference>
<gene>
    <name evidence="6" type="ORF">L345_17268</name>
</gene>
<protein>
    <recommendedName>
        <fullName evidence="5">Receptor ligand binding region domain-containing protein</fullName>
    </recommendedName>
</protein>
<dbReference type="EMBL" id="AZIM01010376">
    <property type="protein sequence ID" value="ETE57020.1"/>
    <property type="molecule type" value="Genomic_DNA"/>
</dbReference>
<evidence type="ECO:0000256" key="4">
    <source>
        <dbReference type="ARBA" id="ARBA00023136"/>
    </source>
</evidence>
<feature type="non-terminal residue" evidence="6">
    <location>
        <position position="106"/>
    </location>
</feature>
<keyword evidence="3" id="KW-1133">Transmembrane helix</keyword>
<comment type="subcellular location">
    <subcellularLocation>
        <location evidence="1">Membrane</location>
    </subcellularLocation>
</comment>
<accession>V8N4H9</accession>
<reference evidence="6 7" key="1">
    <citation type="journal article" date="2013" name="Proc. Natl. Acad. Sci. U.S.A.">
        <title>The king cobra genome reveals dynamic gene evolution and adaptation in the snake venom system.</title>
        <authorList>
            <person name="Vonk F.J."/>
            <person name="Casewell N.R."/>
            <person name="Henkel C.V."/>
            <person name="Heimberg A.M."/>
            <person name="Jansen H.J."/>
            <person name="McCleary R.J."/>
            <person name="Kerkkamp H.M."/>
            <person name="Vos R.A."/>
            <person name="Guerreiro I."/>
            <person name="Calvete J.J."/>
            <person name="Wuster W."/>
            <person name="Woods A.E."/>
            <person name="Logan J.M."/>
            <person name="Harrison R.A."/>
            <person name="Castoe T.A."/>
            <person name="de Koning A.P."/>
            <person name="Pollock D.D."/>
            <person name="Yandell M."/>
            <person name="Calderon D."/>
            <person name="Renjifo C."/>
            <person name="Currier R.B."/>
            <person name="Salgado D."/>
            <person name="Pla D."/>
            <person name="Sanz L."/>
            <person name="Hyder A.S."/>
            <person name="Ribeiro J.M."/>
            <person name="Arntzen J.W."/>
            <person name="van den Thillart G.E."/>
            <person name="Boetzer M."/>
            <person name="Pirovano W."/>
            <person name="Dirks R.P."/>
            <person name="Spaink H.P."/>
            <person name="Duboule D."/>
            <person name="McGlinn E."/>
            <person name="Kini R.M."/>
            <person name="Richardson M.K."/>
        </authorList>
    </citation>
    <scope>NUCLEOTIDE SEQUENCE</scope>
    <source>
        <tissue evidence="6">Blood</tissue>
    </source>
</reference>
<evidence type="ECO:0000259" key="5">
    <source>
        <dbReference type="Pfam" id="PF01094"/>
    </source>
</evidence>
<dbReference type="GO" id="GO:0005886">
    <property type="term" value="C:plasma membrane"/>
    <property type="evidence" value="ECO:0007669"/>
    <property type="project" value="TreeGrafter"/>
</dbReference>
<comment type="caution">
    <text evidence="6">The sequence shown here is derived from an EMBL/GenBank/DDBJ whole genome shotgun (WGS) entry which is preliminary data.</text>
</comment>
<keyword evidence="2" id="KW-0812">Transmembrane</keyword>
<dbReference type="Pfam" id="PF01094">
    <property type="entry name" value="ANF_receptor"/>
    <property type="match status" value="1"/>
</dbReference>
<dbReference type="OrthoDB" id="9044658at2759"/>
<evidence type="ECO:0000313" key="7">
    <source>
        <dbReference type="Proteomes" id="UP000018936"/>
    </source>
</evidence>
<proteinExistence type="predicted"/>
<feature type="domain" description="Receptor ligand binding region" evidence="5">
    <location>
        <begin position="10"/>
        <end position="80"/>
    </location>
</feature>
<sequence length="106" mass="12268">ITYGSLVQEKKYKTPSFYRIVPNEAHQGLGVIHILQHFGWSWVGLFIVDDNSGTLFLQSLQFLFSKNRICSAFIERTPKQAFTYKYGDTLETAEKYNQHMMQGKAN</sequence>
<dbReference type="InterPro" id="IPR028082">
    <property type="entry name" value="Peripla_BP_I"/>
</dbReference>
<dbReference type="PANTHER" id="PTHR24061">
    <property type="entry name" value="CALCIUM-SENSING RECEPTOR-RELATED"/>
    <property type="match status" value="1"/>
</dbReference>
<dbReference type="InterPro" id="IPR000068">
    <property type="entry name" value="GPCR_3_Ca_sens_rcpt-rel"/>
</dbReference>
<name>V8N4H9_OPHHA</name>
<evidence type="ECO:0000256" key="3">
    <source>
        <dbReference type="ARBA" id="ARBA00022989"/>
    </source>
</evidence>
<dbReference type="Gene3D" id="3.40.50.2300">
    <property type="match status" value="1"/>
</dbReference>
<dbReference type="GO" id="GO:0004930">
    <property type="term" value="F:G protein-coupled receptor activity"/>
    <property type="evidence" value="ECO:0007669"/>
    <property type="project" value="InterPro"/>
</dbReference>
<evidence type="ECO:0000256" key="1">
    <source>
        <dbReference type="ARBA" id="ARBA00004370"/>
    </source>
</evidence>
<dbReference type="PANTHER" id="PTHR24061:SF599">
    <property type="entry name" value="G-PROTEIN COUPLED RECEPTORS FAMILY 3 PROFILE DOMAIN-CONTAINING PROTEIN"/>
    <property type="match status" value="1"/>
</dbReference>
<dbReference type="Proteomes" id="UP000018936">
    <property type="component" value="Unassembled WGS sequence"/>
</dbReference>
<evidence type="ECO:0000256" key="2">
    <source>
        <dbReference type="ARBA" id="ARBA00022692"/>
    </source>
</evidence>
<keyword evidence="7" id="KW-1185">Reference proteome</keyword>